<evidence type="ECO:0000313" key="5">
    <source>
        <dbReference type="Proteomes" id="UP000829720"/>
    </source>
</evidence>
<dbReference type="AlphaFoldDB" id="A0A8T3CS61"/>
<evidence type="ECO:0008006" key="6">
    <source>
        <dbReference type="Google" id="ProtNLM"/>
    </source>
</evidence>
<dbReference type="PANTHER" id="PTHR35081">
    <property type="entry name" value="COILED-COIL DOMAIN-CONTAINING PROTEIN 105"/>
    <property type="match status" value="1"/>
</dbReference>
<dbReference type="InterPro" id="IPR038949">
    <property type="entry name" value="TEKTL1"/>
</dbReference>
<dbReference type="GO" id="GO:0005929">
    <property type="term" value="C:cilium"/>
    <property type="evidence" value="ECO:0007669"/>
    <property type="project" value="UniProtKB-ARBA"/>
</dbReference>
<gene>
    <name evidence="4" type="ORF">AGOR_G00210480</name>
</gene>
<organism evidence="4 5">
    <name type="scientific">Albula goreensis</name>
    <dbReference type="NCBI Taxonomy" id="1534307"/>
    <lineage>
        <taxon>Eukaryota</taxon>
        <taxon>Metazoa</taxon>
        <taxon>Chordata</taxon>
        <taxon>Craniata</taxon>
        <taxon>Vertebrata</taxon>
        <taxon>Euteleostomi</taxon>
        <taxon>Actinopterygii</taxon>
        <taxon>Neopterygii</taxon>
        <taxon>Teleostei</taxon>
        <taxon>Albuliformes</taxon>
        <taxon>Albulidae</taxon>
        <taxon>Albula</taxon>
    </lineage>
</organism>
<evidence type="ECO:0000256" key="1">
    <source>
        <dbReference type="ARBA" id="ARBA00004496"/>
    </source>
</evidence>
<comment type="caution">
    <text evidence="4">The sequence shown here is derived from an EMBL/GenBank/DDBJ whole genome shotgun (WGS) entry which is preliminary data.</text>
</comment>
<dbReference type="EMBL" id="JAERUA010000020">
    <property type="protein sequence ID" value="KAI1886094.1"/>
    <property type="molecule type" value="Genomic_DNA"/>
</dbReference>
<dbReference type="InterPro" id="IPR048256">
    <property type="entry name" value="Tektin-like"/>
</dbReference>
<dbReference type="Pfam" id="PF03148">
    <property type="entry name" value="Tektin"/>
    <property type="match status" value="1"/>
</dbReference>
<name>A0A8T3CS61_9TELE</name>
<comment type="subcellular location">
    <subcellularLocation>
        <location evidence="1">Cytoplasm</location>
    </subcellularLocation>
</comment>
<dbReference type="GO" id="GO:0005737">
    <property type="term" value="C:cytoplasm"/>
    <property type="evidence" value="ECO:0007669"/>
    <property type="project" value="UniProtKB-SubCell"/>
</dbReference>
<keyword evidence="2" id="KW-0963">Cytoplasm</keyword>
<feature type="region of interest" description="Disordered" evidence="3">
    <location>
        <begin position="25"/>
        <end position="93"/>
    </location>
</feature>
<evidence type="ECO:0000256" key="3">
    <source>
        <dbReference type="SAM" id="MobiDB-lite"/>
    </source>
</evidence>
<dbReference type="OrthoDB" id="9896158at2759"/>
<feature type="compositionally biased region" description="Basic and acidic residues" evidence="3">
    <location>
        <begin position="76"/>
        <end position="86"/>
    </location>
</feature>
<sequence>MSIVQRNMSLQPVPLATVIIGPQSWREKTEHSIRRADKLVRQSDARRASSASPSRPRTSAGLSAVNTPLPPELNEAETRSGKDRDNASSTCTRHRIRPVSTGTTRFGLASAPFAAPFPPPCLREHCAEASVRVASEYMRDVRGVEGQLRRQAGRVGQEGIKLEREREYLERMLRSLRKDLLVNKKSVEGRTLRPPTTETSRDGADSLLDYEKKELSELKTLLEGTLRETLTQLQALSQCSRLLLECASERSRVLDLLPHSGSLSTGGRCTPSQVTMKPDPIGPYTPECKQAIESSSLALNQSQLLREQIRRMIGEAIARQKSAHHSVNEGLVKKIAETVSLKQHLTLSSASARQAIHRKQRQLDCIQHSHDRALGPVSSADLLSRERLDRPLVQVYHRHPGTQLPEAMHLIQGGTVVQQCLLSSGGELTRLHGTRLQLMQDLRRKGVAAQVDSAIVRLRRHLVDRRVMPSSFLQGTC</sequence>
<feature type="compositionally biased region" description="Basic and acidic residues" evidence="3">
    <location>
        <begin position="25"/>
        <end position="47"/>
    </location>
</feature>
<evidence type="ECO:0000256" key="2">
    <source>
        <dbReference type="ARBA" id="ARBA00022490"/>
    </source>
</evidence>
<dbReference type="PANTHER" id="PTHR35081:SF1">
    <property type="entry name" value="COILED-COIL DOMAIN-CONTAINING PROTEIN 105"/>
    <property type="match status" value="1"/>
</dbReference>
<proteinExistence type="predicted"/>
<accession>A0A8T3CS61</accession>
<dbReference type="Proteomes" id="UP000829720">
    <property type="component" value="Unassembled WGS sequence"/>
</dbReference>
<protein>
    <recommendedName>
        <fullName evidence="6">Coiled-coil domain-containing protein 105</fullName>
    </recommendedName>
</protein>
<feature type="compositionally biased region" description="Low complexity" evidence="3">
    <location>
        <begin position="48"/>
        <end position="60"/>
    </location>
</feature>
<reference evidence="4" key="1">
    <citation type="submission" date="2021-01" db="EMBL/GenBank/DDBJ databases">
        <authorList>
            <person name="Zahm M."/>
            <person name="Roques C."/>
            <person name="Cabau C."/>
            <person name="Klopp C."/>
            <person name="Donnadieu C."/>
            <person name="Jouanno E."/>
            <person name="Lampietro C."/>
            <person name="Louis A."/>
            <person name="Herpin A."/>
            <person name="Echchiki A."/>
            <person name="Berthelot C."/>
            <person name="Parey E."/>
            <person name="Roest-Crollius H."/>
            <person name="Braasch I."/>
            <person name="Postlethwait J."/>
            <person name="Bobe J."/>
            <person name="Montfort J."/>
            <person name="Bouchez O."/>
            <person name="Begum T."/>
            <person name="Mejri S."/>
            <person name="Adams A."/>
            <person name="Chen W.-J."/>
            <person name="Guiguen Y."/>
        </authorList>
    </citation>
    <scope>NUCLEOTIDE SEQUENCE</scope>
    <source>
        <tissue evidence="4">Blood</tissue>
    </source>
</reference>
<evidence type="ECO:0000313" key="4">
    <source>
        <dbReference type="EMBL" id="KAI1886094.1"/>
    </source>
</evidence>
<keyword evidence="5" id="KW-1185">Reference proteome</keyword>